<feature type="transmembrane region" description="Helical" evidence="8">
    <location>
        <begin position="235"/>
        <end position="268"/>
    </location>
</feature>
<evidence type="ECO:0000256" key="1">
    <source>
        <dbReference type="ARBA" id="ARBA00004651"/>
    </source>
</evidence>
<protein>
    <submittedName>
        <fullName evidence="9">Iron chelate uptake ABC transporter family permease subunit</fullName>
    </submittedName>
</protein>
<evidence type="ECO:0000256" key="7">
    <source>
        <dbReference type="ARBA" id="ARBA00023136"/>
    </source>
</evidence>
<evidence type="ECO:0000256" key="5">
    <source>
        <dbReference type="ARBA" id="ARBA00022692"/>
    </source>
</evidence>
<proteinExistence type="inferred from homology"/>
<dbReference type="EMBL" id="JAQBIE010000012">
    <property type="protein sequence ID" value="MDB6178056.1"/>
    <property type="molecule type" value="Genomic_DNA"/>
</dbReference>
<comment type="similarity">
    <text evidence="2">Belongs to the binding-protein-dependent transport system permease family. FecCD subfamily.</text>
</comment>
<reference evidence="9" key="1">
    <citation type="submission" date="2022-12" db="EMBL/GenBank/DDBJ databases">
        <title>Paracoccus onchidii sp. nov., isolated from a marine invertebrate from the South China Sea.</title>
        <authorList>
            <person name="Xu S."/>
            <person name="Liu Z."/>
            <person name="Xu Y."/>
        </authorList>
    </citation>
    <scope>NUCLEOTIDE SEQUENCE</scope>
    <source>
        <strain evidence="9">Z330</strain>
    </source>
</reference>
<keyword evidence="10" id="KW-1185">Reference proteome</keyword>
<sequence length="331" mass="34436">MTGSIAADEPGLRAMPVWQPVLALALLALLAVASLLVGSGGIGLSALLNDPASAKLFLVSRLPRTLALLLAGTASAITGLIMQRLVQNRFVEPSTMGTVDAACLGLLLGVIFLPDAAPLTRMAMAAVASWLGTVLFLLVLRAMPRRNALMPPLLGIAYGGVIGAISAFIAWQTGLMQALGAWTTADFSIVLSGRYELLYVAAGVTALAWFAADRFTLAGLGDDIASSVGLNPRRVLALGVSIVAVTAGSIVVTVGFIPFLGLIVPNLVSRRVGDNLRTALPMVAWLGATVTLACDILGRLVFYPFELPIGATMGVLGAAVFLFLLLKRHPR</sequence>
<feature type="transmembrane region" description="Helical" evidence="8">
    <location>
        <begin position="152"/>
        <end position="171"/>
    </location>
</feature>
<organism evidence="9 10">
    <name type="scientific">Paracoccus onchidii</name>
    <dbReference type="NCBI Taxonomy" id="3017813"/>
    <lineage>
        <taxon>Bacteria</taxon>
        <taxon>Pseudomonadati</taxon>
        <taxon>Pseudomonadota</taxon>
        <taxon>Alphaproteobacteria</taxon>
        <taxon>Rhodobacterales</taxon>
        <taxon>Paracoccaceae</taxon>
        <taxon>Paracoccus</taxon>
    </lineage>
</organism>
<evidence type="ECO:0000256" key="3">
    <source>
        <dbReference type="ARBA" id="ARBA00022448"/>
    </source>
</evidence>
<name>A0ABT4ZFG1_9RHOB</name>
<feature type="transmembrane region" description="Helical" evidence="8">
    <location>
        <begin position="307"/>
        <end position="326"/>
    </location>
</feature>
<dbReference type="Gene3D" id="1.10.3470.10">
    <property type="entry name" value="ABC transporter involved in vitamin B12 uptake, BtuC"/>
    <property type="match status" value="1"/>
</dbReference>
<dbReference type="Proteomes" id="UP001165641">
    <property type="component" value="Unassembled WGS sequence"/>
</dbReference>
<keyword evidence="4" id="KW-1003">Cell membrane</keyword>
<dbReference type="InterPro" id="IPR037294">
    <property type="entry name" value="ABC_BtuC-like"/>
</dbReference>
<keyword evidence="7 8" id="KW-0472">Membrane</keyword>
<keyword evidence="6 8" id="KW-1133">Transmembrane helix</keyword>
<dbReference type="PANTHER" id="PTHR30472">
    <property type="entry name" value="FERRIC ENTEROBACTIN TRANSPORT SYSTEM PERMEASE PROTEIN"/>
    <property type="match status" value="1"/>
</dbReference>
<evidence type="ECO:0000256" key="4">
    <source>
        <dbReference type="ARBA" id="ARBA00022475"/>
    </source>
</evidence>
<evidence type="ECO:0000256" key="6">
    <source>
        <dbReference type="ARBA" id="ARBA00022989"/>
    </source>
</evidence>
<evidence type="ECO:0000256" key="8">
    <source>
        <dbReference type="SAM" id="Phobius"/>
    </source>
</evidence>
<keyword evidence="5 8" id="KW-0812">Transmembrane</keyword>
<dbReference type="RefSeq" id="WP_271889176.1">
    <property type="nucleotide sequence ID" value="NZ_JAQBIE010000012.1"/>
</dbReference>
<dbReference type="InterPro" id="IPR000522">
    <property type="entry name" value="ABC_transptr_permease_BtuC"/>
</dbReference>
<comment type="caution">
    <text evidence="9">The sequence shown here is derived from an EMBL/GenBank/DDBJ whole genome shotgun (WGS) entry which is preliminary data.</text>
</comment>
<dbReference type="PANTHER" id="PTHR30472:SF27">
    <property type="entry name" value="PETROBACTIN IMPORT SYSTEM PERMEASE PROTEIN YCLN"/>
    <property type="match status" value="1"/>
</dbReference>
<dbReference type="Pfam" id="PF01032">
    <property type="entry name" value="FecCD"/>
    <property type="match status" value="1"/>
</dbReference>
<feature type="transmembrane region" description="Helical" evidence="8">
    <location>
        <begin position="94"/>
        <end position="113"/>
    </location>
</feature>
<feature type="transmembrane region" description="Helical" evidence="8">
    <location>
        <begin position="21"/>
        <end position="42"/>
    </location>
</feature>
<accession>A0ABT4ZFG1</accession>
<evidence type="ECO:0000313" key="9">
    <source>
        <dbReference type="EMBL" id="MDB6178056.1"/>
    </source>
</evidence>
<comment type="subcellular location">
    <subcellularLocation>
        <location evidence="1">Cell membrane</location>
        <topology evidence="1">Multi-pass membrane protein</topology>
    </subcellularLocation>
</comment>
<dbReference type="CDD" id="cd06550">
    <property type="entry name" value="TM_ABC_iron-siderophores_like"/>
    <property type="match status" value="1"/>
</dbReference>
<keyword evidence="3" id="KW-0813">Transport</keyword>
<feature type="transmembrane region" description="Helical" evidence="8">
    <location>
        <begin position="62"/>
        <end position="82"/>
    </location>
</feature>
<feature type="transmembrane region" description="Helical" evidence="8">
    <location>
        <begin position="119"/>
        <end position="140"/>
    </location>
</feature>
<evidence type="ECO:0000313" key="10">
    <source>
        <dbReference type="Proteomes" id="UP001165641"/>
    </source>
</evidence>
<evidence type="ECO:0000256" key="2">
    <source>
        <dbReference type="ARBA" id="ARBA00007935"/>
    </source>
</evidence>
<dbReference type="SUPFAM" id="SSF81345">
    <property type="entry name" value="ABC transporter involved in vitamin B12 uptake, BtuC"/>
    <property type="match status" value="1"/>
</dbReference>
<gene>
    <name evidence="9" type="ORF">PAF17_11135</name>
</gene>